<accession>A0A7M7IMZ8</accession>
<proteinExistence type="inferred from homology"/>
<dbReference type="OrthoDB" id="1735038at2759"/>
<evidence type="ECO:0000256" key="4">
    <source>
        <dbReference type="ARBA" id="ARBA00022801"/>
    </source>
</evidence>
<feature type="chain" id="PRO_5029682926" evidence="6">
    <location>
        <begin position="20"/>
        <end position="312"/>
    </location>
</feature>
<dbReference type="InterPro" id="IPR029058">
    <property type="entry name" value="AB_hydrolase_fold"/>
</dbReference>
<protein>
    <submittedName>
        <fullName evidence="7">Uncharacterized protein</fullName>
    </submittedName>
</protein>
<dbReference type="InterPro" id="IPR008758">
    <property type="entry name" value="Peptidase_S28"/>
</dbReference>
<evidence type="ECO:0000256" key="5">
    <source>
        <dbReference type="ARBA" id="ARBA00023180"/>
    </source>
</evidence>
<reference evidence="7" key="1">
    <citation type="submission" date="2021-01" db="UniProtKB">
        <authorList>
            <consortium name="EnsemblMetazoa"/>
        </authorList>
    </citation>
    <scope>IDENTIFICATION</scope>
</reference>
<evidence type="ECO:0000256" key="1">
    <source>
        <dbReference type="ARBA" id="ARBA00011079"/>
    </source>
</evidence>
<dbReference type="InterPro" id="IPR042269">
    <property type="entry name" value="Ser_carbopepase_S28_SKS"/>
</dbReference>
<dbReference type="InParanoid" id="A0A7M7IMZ8"/>
<dbReference type="GO" id="GO:0070008">
    <property type="term" value="F:serine-type exopeptidase activity"/>
    <property type="evidence" value="ECO:0007669"/>
    <property type="project" value="InterPro"/>
</dbReference>
<dbReference type="Gene3D" id="1.20.120.980">
    <property type="entry name" value="Serine carboxypeptidase S28, SKS domain"/>
    <property type="match status" value="1"/>
</dbReference>
<dbReference type="PANTHER" id="PTHR11010:SF117">
    <property type="entry name" value="SERINE PROTEASE 16"/>
    <property type="match status" value="1"/>
</dbReference>
<keyword evidence="5" id="KW-0325">Glycoprotein</keyword>
<dbReference type="GeneID" id="103318037"/>
<dbReference type="Pfam" id="PF05577">
    <property type="entry name" value="Peptidase_S28"/>
    <property type="match status" value="2"/>
</dbReference>
<sequence>MKLPPILSIVLTLSSGSLAWFGFGKQRLVHHEPTRNTEGDAFEVQWFSQMLDHYDPASTRTWKQDSRLKIAHNNTLRENWNRQQITSRTTDSTKKVAWIADDASLESYLAKKFGAKIFFLEHRFYGKSQPTYRYRLLHRGDATIPQYTPIDQVDPLWRLVRRFPGILDARQVSPSGLRSCAPLFAEIDFKDFYIVVENSARKHSPNCVAVLSQAYKSLHSMLADKASWEELENMFNVCGSYFEENTMINDIFNFYEGIIDIVTEVVFNNDTYSLTIEKARSVLEDEEKGEPLTRLAQINELLLKSTTLPLIS</sequence>
<dbReference type="GO" id="GO:0008239">
    <property type="term" value="F:dipeptidyl-peptidase activity"/>
    <property type="evidence" value="ECO:0007669"/>
    <property type="project" value="TreeGrafter"/>
</dbReference>
<organism evidence="7 8">
    <name type="scientific">Nasonia vitripennis</name>
    <name type="common">Parasitic wasp</name>
    <dbReference type="NCBI Taxonomy" id="7425"/>
    <lineage>
        <taxon>Eukaryota</taxon>
        <taxon>Metazoa</taxon>
        <taxon>Ecdysozoa</taxon>
        <taxon>Arthropoda</taxon>
        <taxon>Hexapoda</taxon>
        <taxon>Insecta</taxon>
        <taxon>Pterygota</taxon>
        <taxon>Neoptera</taxon>
        <taxon>Endopterygota</taxon>
        <taxon>Hymenoptera</taxon>
        <taxon>Apocrita</taxon>
        <taxon>Proctotrupomorpha</taxon>
        <taxon>Chalcidoidea</taxon>
        <taxon>Pteromalidae</taxon>
        <taxon>Pteromalinae</taxon>
        <taxon>Nasonia</taxon>
    </lineage>
</organism>
<evidence type="ECO:0000256" key="2">
    <source>
        <dbReference type="ARBA" id="ARBA00022670"/>
    </source>
</evidence>
<dbReference type="Gene3D" id="3.40.50.1820">
    <property type="entry name" value="alpha/beta hydrolase"/>
    <property type="match status" value="2"/>
</dbReference>
<dbReference type="GO" id="GO:0006508">
    <property type="term" value="P:proteolysis"/>
    <property type="evidence" value="ECO:0007669"/>
    <property type="project" value="UniProtKB-KW"/>
</dbReference>
<keyword evidence="3 6" id="KW-0732">Signal</keyword>
<evidence type="ECO:0000313" key="7">
    <source>
        <dbReference type="EnsemblMetazoa" id="XP_016837002"/>
    </source>
</evidence>
<dbReference type="RefSeq" id="XP_016837002.1">
    <property type="nucleotide sequence ID" value="XM_016981513.2"/>
</dbReference>
<feature type="signal peptide" evidence="6">
    <location>
        <begin position="1"/>
        <end position="19"/>
    </location>
</feature>
<evidence type="ECO:0000256" key="6">
    <source>
        <dbReference type="SAM" id="SignalP"/>
    </source>
</evidence>
<comment type="similarity">
    <text evidence="1">Belongs to the peptidase S28 family.</text>
</comment>
<dbReference type="KEGG" id="nvi:103318037"/>
<keyword evidence="4" id="KW-0378">Hydrolase</keyword>
<evidence type="ECO:0000256" key="3">
    <source>
        <dbReference type="ARBA" id="ARBA00022729"/>
    </source>
</evidence>
<dbReference type="Proteomes" id="UP000002358">
    <property type="component" value="Chromosome 1"/>
</dbReference>
<keyword evidence="2" id="KW-0645">Protease</keyword>
<dbReference type="AlphaFoldDB" id="A0A7M7IMZ8"/>
<name>A0A7M7IMZ8_NASVI</name>
<keyword evidence="8" id="KW-1185">Reference proteome</keyword>
<evidence type="ECO:0000313" key="8">
    <source>
        <dbReference type="Proteomes" id="UP000002358"/>
    </source>
</evidence>
<dbReference type="PANTHER" id="PTHR11010">
    <property type="entry name" value="PROTEASE S28 PRO-X CARBOXYPEPTIDASE-RELATED"/>
    <property type="match status" value="1"/>
</dbReference>
<dbReference type="EnsemblMetazoa" id="XM_016981513">
    <property type="protein sequence ID" value="XP_016837002"/>
    <property type="gene ID" value="LOC103318037"/>
</dbReference>
<dbReference type="SMR" id="A0A7M7IMZ8"/>